<feature type="non-terminal residue" evidence="1">
    <location>
        <position position="1"/>
    </location>
</feature>
<evidence type="ECO:0000313" key="2">
    <source>
        <dbReference type="Proteomes" id="UP000789901"/>
    </source>
</evidence>
<feature type="non-terminal residue" evidence="1">
    <location>
        <position position="64"/>
    </location>
</feature>
<gene>
    <name evidence="1" type="ORF">GMARGA_LOCUS40921</name>
</gene>
<sequence length="64" mass="7782">KQCAPNEETYNKRIADLKNWYNKEIYTSLEKLYKLYLEIANQEKKVEKRTKLQVDEILQKIYGL</sequence>
<protein>
    <submittedName>
        <fullName evidence="1">40924_t:CDS:1</fullName>
    </submittedName>
</protein>
<comment type="caution">
    <text evidence="1">The sequence shown here is derived from an EMBL/GenBank/DDBJ whole genome shotgun (WGS) entry which is preliminary data.</text>
</comment>
<reference evidence="1 2" key="1">
    <citation type="submission" date="2021-06" db="EMBL/GenBank/DDBJ databases">
        <authorList>
            <person name="Kallberg Y."/>
            <person name="Tangrot J."/>
            <person name="Rosling A."/>
        </authorList>
    </citation>
    <scope>NUCLEOTIDE SEQUENCE [LARGE SCALE GENOMIC DNA]</scope>
    <source>
        <strain evidence="1 2">120-4 pot B 10/14</strain>
    </source>
</reference>
<dbReference type="EMBL" id="CAJVQB010107924">
    <property type="protein sequence ID" value="CAG8851795.1"/>
    <property type="molecule type" value="Genomic_DNA"/>
</dbReference>
<organism evidence="1 2">
    <name type="scientific">Gigaspora margarita</name>
    <dbReference type="NCBI Taxonomy" id="4874"/>
    <lineage>
        <taxon>Eukaryota</taxon>
        <taxon>Fungi</taxon>
        <taxon>Fungi incertae sedis</taxon>
        <taxon>Mucoromycota</taxon>
        <taxon>Glomeromycotina</taxon>
        <taxon>Glomeromycetes</taxon>
        <taxon>Diversisporales</taxon>
        <taxon>Gigasporaceae</taxon>
        <taxon>Gigaspora</taxon>
    </lineage>
</organism>
<name>A0ABN7XBG5_GIGMA</name>
<accession>A0ABN7XBG5</accession>
<proteinExistence type="predicted"/>
<dbReference type="Proteomes" id="UP000789901">
    <property type="component" value="Unassembled WGS sequence"/>
</dbReference>
<keyword evidence="2" id="KW-1185">Reference proteome</keyword>
<evidence type="ECO:0000313" key="1">
    <source>
        <dbReference type="EMBL" id="CAG8851795.1"/>
    </source>
</evidence>